<dbReference type="SUPFAM" id="SSF53098">
    <property type="entry name" value="Ribonuclease H-like"/>
    <property type="match status" value="1"/>
</dbReference>
<gene>
    <name evidence="3" type="primary">tnp3511c</name>
    <name evidence="3" type="ordered locus">jk1264</name>
</gene>
<proteinExistence type="predicted"/>
<dbReference type="PANTHER" id="PTHR35004">
    <property type="entry name" value="TRANSPOSASE RV3428C-RELATED"/>
    <property type="match status" value="1"/>
</dbReference>
<evidence type="ECO:0000313" key="4">
    <source>
        <dbReference type="Proteomes" id="UP000000545"/>
    </source>
</evidence>
<dbReference type="GO" id="GO:0003676">
    <property type="term" value="F:nucleic acid binding"/>
    <property type="evidence" value="ECO:0007669"/>
    <property type="project" value="InterPro"/>
</dbReference>
<keyword evidence="4" id="KW-1185">Reference proteome</keyword>
<name>Q4JUS6_CORJK</name>
<dbReference type="Gene3D" id="3.30.420.10">
    <property type="entry name" value="Ribonuclease H-like superfamily/Ribonuclease H"/>
    <property type="match status" value="1"/>
</dbReference>
<dbReference type="KEGG" id="cjk:jk1264"/>
<dbReference type="InterPro" id="IPR036397">
    <property type="entry name" value="RNaseH_sf"/>
</dbReference>
<sequence>MDYSDWTIAGHQRVVILTILDDHSRYVLRCQAFNSATVTHVIEAFAYTAAIHGYPQSTLTDNGRAFTTSNDRTNPARNGFEQLLLDLGIEQKNGRPYHPQTQGKVERFHYTLKLALRNKPQARDIDNLNEQLDDIIDYYNNKRPHRALNRCTPAEAYNALPKAHPRPGAKTHDYRLRTDKVAKNGKTTLRWGGQLRRIYIGRRWTGEPITIMCVDNTADIKITATGQHIAHYTLTPDKIYYNQKDNELNPNPGNKNRESPGT</sequence>
<dbReference type="Proteomes" id="UP000000545">
    <property type="component" value="Chromosome"/>
</dbReference>
<dbReference type="HOGENOM" id="CLU_027402_15_3_11"/>
<dbReference type="PROSITE" id="PS50994">
    <property type="entry name" value="INTEGRASE"/>
    <property type="match status" value="1"/>
</dbReference>
<feature type="domain" description="Integrase catalytic" evidence="2">
    <location>
        <begin position="1"/>
        <end position="161"/>
    </location>
</feature>
<evidence type="ECO:0000256" key="1">
    <source>
        <dbReference type="SAM" id="MobiDB-lite"/>
    </source>
</evidence>
<dbReference type="EMBL" id="CR931997">
    <property type="protein sequence ID" value="CAI37431.1"/>
    <property type="molecule type" value="Genomic_DNA"/>
</dbReference>
<protein>
    <submittedName>
        <fullName evidence="3">Transposase for IS3511c</fullName>
    </submittedName>
</protein>
<dbReference type="PANTHER" id="PTHR35004:SF7">
    <property type="entry name" value="INTEGRASE PROTEIN"/>
    <property type="match status" value="1"/>
</dbReference>
<dbReference type="InterPro" id="IPR012337">
    <property type="entry name" value="RNaseH-like_sf"/>
</dbReference>
<dbReference type="AlphaFoldDB" id="Q4JUS6"/>
<evidence type="ECO:0000259" key="2">
    <source>
        <dbReference type="PROSITE" id="PS50994"/>
    </source>
</evidence>
<dbReference type="GO" id="GO:0015074">
    <property type="term" value="P:DNA integration"/>
    <property type="evidence" value="ECO:0007669"/>
    <property type="project" value="InterPro"/>
</dbReference>
<reference evidence="3 4" key="1">
    <citation type="journal article" date="2005" name="J. Bacteriol.">
        <title>Complete genome sequence and analysis of the multiresistant nosocomial pathogen Corynebacterium jeikeium K411, a lipid-requiring bacterium of the human skin flora.</title>
        <authorList>
            <person name="Tauch A."/>
            <person name="Kaiser O."/>
            <person name="Hain T."/>
            <person name="Goesmann A."/>
            <person name="Weisshaar B."/>
            <person name="Albersmeier A."/>
            <person name="Bekel T."/>
            <person name="Bischoff N."/>
            <person name="Brune I."/>
            <person name="Chakraborty T."/>
            <person name="Kalinowski J."/>
            <person name="Meyer F."/>
            <person name="Rupp O."/>
            <person name="Schneiker S."/>
            <person name="Viehoever P."/>
            <person name="Puehler A."/>
        </authorList>
    </citation>
    <scope>NUCLEOTIDE SEQUENCE [LARGE SCALE GENOMIC DNA]</scope>
    <source>
        <strain evidence="3 4">K411</strain>
    </source>
</reference>
<organism evidence="3 4">
    <name type="scientific">Corynebacterium jeikeium (strain K411)</name>
    <dbReference type="NCBI Taxonomy" id="306537"/>
    <lineage>
        <taxon>Bacteria</taxon>
        <taxon>Bacillati</taxon>
        <taxon>Actinomycetota</taxon>
        <taxon>Actinomycetes</taxon>
        <taxon>Mycobacteriales</taxon>
        <taxon>Corynebacteriaceae</taxon>
        <taxon>Corynebacterium</taxon>
    </lineage>
</organism>
<evidence type="ECO:0000313" key="3">
    <source>
        <dbReference type="EMBL" id="CAI37431.1"/>
    </source>
</evidence>
<dbReference type="Pfam" id="PF13683">
    <property type="entry name" value="rve_3"/>
    <property type="match status" value="1"/>
</dbReference>
<feature type="region of interest" description="Disordered" evidence="1">
    <location>
        <begin position="243"/>
        <end position="262"/>
    </location>
</feature>
<accession>Q4JUS6</accession>
<dbReference type="InterPro" id="IPR001584">
    <property type="entry name" value="Integrase_cat-core"/>
</dbReference>